<evidence type="ECO:0000256" key="1">
    <source>
        <dbReference type="SAM" id="Phobius"/>
    </source>
</evidence>
<proteinExistence type="predicted"/>
<sequence>MSCSLGGFVFFSFFSLYKISHCMYSTRNLCTYLILFFFFCVPCFPFFFFSPVVHIHITMIRKVKNKQSILGGFGIRGGFILFFVFFFQNMHRFFLTHLKVYIYIFQSSVWIFFKGVFVFIQNITKRGWQMDKRKDREIQADR</sequence>
<evidence type="ECO:0000313" key="3">
    <source>
        <dbReference type="Proteomes" id="UP001301958"/>
    </source>
</evidence>
<protein>
    <submittedName>
        <fullName evidence="2">Uncharacterized protein</fullName>
    </submittedName>
</protein>
<feature type="transmembrane region" description="Helical" evidence="1">
    <location>
        <begin position="34"/>
        <end position="57"/>
    </location>
</feature>
<keyword evidence="1" id="KW-0812">Transmembrane</keyword>
<dbReference type="EMBL" id="MU865330">
    <property type="protein sequence ID" value="KAK4227512.1"/>
    <property type="molecule type" value="Genomic_DNA"/>
</dbReference>
<evidence type="ECO:0000313" key="2">
    <source>
        <dbReference type="EMBL" id="KAK4227512.1"/>
    </source>
</evidence>
<organism evidence="2 3">
    <name type="scientific">Podospora fimiseda</name>
    <dbReference type="NCBI Taxonomy" id="252190"/>
    <lineage>
        <taxon>Eukaryota</taxon>
        <taxon>Fungi</taxon>
        <taxon>Dikarya</taxon>
        <taxon>Ascomycota</taxon>
        <taxon>Pezizomycotina</taxon>
        <taxon>Sordariomycetes</taxon>
        <taxon>Sordariomycetidae</taxon>
        <taxon>Sordariales</taxon>
        <taxon>Podosporaceae</taxon>
        <taxon>Podospora</taxon>
    </lineage>
</organism>
<dbReference type="Proteomes" id="UP001301958">
    <property type="component" value="Unassembled WGS sequence"/>
</dbReference>
<name>A0AAN7BQC5_9PEZI</name>
<keyword evidence="1" id="KW-0472">Membrane</keyword>
<reference evidence="2" key="1">
    <citation type="journal article" date="2023" name="Mol. Phylogenet. Evol.">
        <title>Genome-scale phylogeny and comparative genomics of the fungal order Sordariales.</title>
        <authorList>
            <person name="Hensen N."/>
            <person name="Bonometti L."/>
            <person name="Westerberg I."/>
            <person name="Brannstrom I.O."/>
            <person name="Guillou S."/>
            <person name="Cros-Aarteil S."/>
            <person name="Calhoun S."/>
            <person name="Haridas S."/>
            <person name="Kuo A."/>
            <person name="Mondo S."/>
            <person name="Pangilinan J."/>
            <person name="Riley R."/>
            <person name="LaButti K."/>
            <person name="Andreopoulos B."/>
            <person name="Lipzen A."/>
            <person name="Chen C."/>
            <person name="Yan M."/>
            <person name="Daum C."/>
            <person name="Ng V."/>
            <person name="Clum A."/>
            <person name="Steindorff A."/>
            <person name="Ohm R.A."/>
            <person name="Martin F."/>
            <person name="Silar P."/>
            <person name="Natvig D.O."/>
            <person name="Lalanne C."/>
            <person name="Gautier V."/>
            <person name="Ament-Velasquez S.L."/>
            <person name="Kruys A."/>
            <person name="Hutchinson M.I."/>
            <person name="Powell A.J."/>
            <person name="Barry K."/>
            <person name="Miller A.N."/>
            <person name="Grigoriev I.V."/>
            <person name="Debuchy R."/>
            <person name="Gladieux P."/>
            <person name="Hiltunen Thoren M."/>
            <person name="Johannesson H."/>
        </authorList>
    </citation>
    <scope>NUCLEOTIDE SEQUENCE</scope>
    <source>
        <strain evidence="2">CBS 990.96</strain>
    </source>
</reference>
<reference evidence="2" key="2">
    <citation type="submission" date="2023-05" db="EMBL/GenBank/DDBJ databases">
        <authorList>
            <consortium name="Lawrence Berkeley National Laboratory"/>
            <person name="Steindorff A."/>
            <person name="Hensen N."/>
            <person name="Bonometti L."/>
            <person name="Westerberg I."/>
            <person name="Brannstrom I.O."/>
            <person name="Guillou S."/>
            <person name="Cros-Aarteil S."/>
            <person name="Calhoun S."/>
            <person name="Haridas S."/>
            <person name="Kuo A."/>
            <person name="Mondo S."/>
            <person name="Pangilinan J."/>
            <person name="Riley R."/>
            <person name="Labutti K."/>
            <person name="Andreopoulos B."/>
            <person name="Lipzen A."/>
            <person name="Chen C."/>
            <person name="Yanf M."/>
            <person name="Daum C."/>
            <person name="Ng V."/>
            <person name="Clum A."/>
            <person name="Ohm R."/>
            <person name="Martin F."/>
            <person name="Silar P."/>
            <person name="Natvig D."/>
            <person name="Lalanne C."/>
            <person name="Gautier V."/>
            <person name="Ament-Velasquez S.L."/>
            <person name="Kruys A."/>
            <person name="Hutchinson M.I."/>
            <person name="Powell A.J."/>
            <person name="Barry K."/>
            <person name="Miller A.N."/>
            <person name="Grigoriev I.V."/>
            <person name="Debuchy R."/>
            <person name="Gladieux P."/>
            <person name="Thoren M.H."/>
            <person name="Johannesson H."/>
        </authorList>
    </citation>
    <scope>NUCLEOTIDE SEQUENCE</scope>
    <source>
        <strain evidence="2">CBS 990.96</strain>
    </source>
</reference>
<dbReference type="AlphaFoldDB" id="A0AAN7BQC5"/>
<accession>A0AAN7BQC5</accession>
<feature type="transmembrane region" description="Helical" evidence="1">
    <location>
        <begin position="100"/>
        <end position="120"/>
    </location>
</feature>
<gene>
    <name evidence="2" type="ORF">QBC38DRAFT_190295</name>
</gene>
<keyword evidence="1" id="KW-1133">Transmembrane helix</keyword>
<keyword evidence="3" id="KW-1185">Reference proteome</keyword>
<feature type="transmembrane region" description="Helical" evidence="1">
    <location>
        <begin position="69"/>
        <end position="88"/>
    </location>
</feature>
<comment type="caution">
    <text evidence="2">The sequence shown here is derived from an EMBL/GenBank/DDBJ whole genome shotgun (WGS) entry which is preliminary data.</text>
</comment>